<sequence>MNIKHLLWILVITLFLDSASLRKKEDDDNSEETEEDKQSLKITEQTIEILSEIDVIVNSENDEEINNNVRTINTNHKRKNKIYNYSLYQGDIMLEPSDALELIDEAKRVAKEKNVNITSIDTKIKDFAENLKLSFKDTL</sequence>
<evidence type="ECO:0000256" key="1">
    <source>
        <dbReference type="SAM" id="SignalP"/>
    </source>
</evidence>
<feature type="signal peptide" evidence="1">
    <location>
        <begin position="1"/>
        <end position="21"/>
    </location>
</feature>
<protein>
    <submittedName>
        <fullName evidence="3">Uncharacterized protein</fullName>
    </submittedName>
</protein>
<dbReference type="Proteomes" id="UP000046392">
    <property type="component" value="Unplaced"/>
</dbReference>
<evidence type="ECO:0000313" key="3">
    <source>
        <dbReference type="WBParaSite" id="SPAL_0001715400.1"/>
    </source>
</evidence>
<dbReference type="AlphaFoldDB" id="A0A0N5CH30"/>
<organism evidence="2 3">
    <name type="scientific">Strongyloides papillosus</name>
    <name type="common">Intestinal threadworm</name>
    <dbReference type="NCBI Taxonomy" id="174720"/>
    <lineage>
        <taxon>Eukaryota</taxon>
        <taxon>Metazoa</taxon>
        <taxon>Ecdysozoa</taxon>
        <taxon>Nematoda</taxon>
        <taxon>Chromadorea</taxon>
        <taxon>Rhabditida</taxon>
        <taxon>Tylenchina</taxon>
        <taxon>Panagrolaimomorpha</taxon>
        <taxon>Strongyloidoidea</taxon>
        <taxon>Strongyloididae</taxon>
        <taxon>Strongyloides</taxon>
    </lineage>
</organism>
<reference evidence="3" key="1">
    <citation type="submission" date="2017-02" db="UniProtKB">
        <authorList>
            <consortium name="WormBaseParasite"/>
        </authorList>
    </citation>
    <scope>IDENTIFICATION</scope>
</reference>
<feature type="chain" id="PRO_5005896081" evidence="1">
    <location>
        <begin position="22"/>
        <end position="139"/>
    </location>
</feature>
<evidence type="ECO:0000313" key="2">
    <source>
        <dbReference type="Proteomes" id="UP000046392"/>
    </source>
</evidence>
<name>A0A0N5CH30_STREA</name>
<keyword evidence="2" id="KW-1185">Reference proteome</keyword>
<dbReference type="WBParaSite" id="SPAL_0001715400.1">
    <property type="protein sequence ID" value="SPAL_0001715400.1"/>
    <property type="gene ID" value="SPAL_0001715400"/>
</dbReference>
<proteinExistence type="predicted"/>
<accession>A0A0N5CH30</accession>
<keyword evidence="1" id="KW-0732">Signal</keyword>